<dbReference type="Proteomes" id="UP001501084">
    <property type="component" value="Unassembled WGS sequence"/>
</dbReference>
<dbReference type="Gene3D" id="3.30.530.20">
    <property type="match status" value="1"/>
</dbReference>
<dbReference type="Pfam" id="PF08327">
    <property type="entry name" value="AHSA1"/>
    <property type="match status" value="1"/>
</dbReference>
<reference evidence="3 4" key="1">
    <citation type="journal article" date="2019" name="Int. J. Syst. Evol. Microbiol.">
        <title>The Global Catalogue of Microorganisms (GCM) 10K type strain sequencing project: providing services to taxonomists for standard genome sequencing and annotation.</title>
        <authorList>
            <consortium name="The Broad Institute Genomics Platform"/>
            <consortium name="The Broad Institute Genome Sequencing Center for Infectious Disease"/>
            <person name="Wu L."/>
            <person name="Ma J."/>
        </authorList>
    </citation>
    <scope>NUCLEOTIDE SEQUENCE [LARGE SCALE GENOMIC DNA]</scope>
    <source>
        <strain evidence="3 4">JCM 14919</strain>
    </source>
</reference>
<keyword evidence="4" id="KW-1185">Reference proteome</keyword>
<name>A0ABN3B5W2_9MICO</name>
<comment type="caution">
    <text evidence="3">The sequence shown here is derived from an EMBL/GenBank/DDBJ whole genome shotgun (WGS) entry which is preliminary data.</text>
</comment>
<evidence type="ECO:0000313" key="3">
    <source>
        <dbReference type="EMBL" id="GAA2187619.1"/>
    </source>
</evidence>
<evidence type="ECO:0000313" key="4">
    <source>
        <dbReference type="Proteomes" id="UP001501084"/>
    </source>
</evidence>
<gene>
    <name evidence="3" type="ORF">GCM10009786_13320</name>
</gene>
<evidence type="ECO:0000256" key="1">
    <source>
        <dbReference type="ARBA" id="ARBA00006817"/>
    </source>
</evidence>
<protein>
    <submittedName>
        <fullName evidence="3">SRPBCC family protein</fullName>
    </submittedName>
</protein>
<dbReference type="EMBL" id="BAAAOP010000005">
    <property type="protein sequence ID" value="GAA2187619.1"/>
    <property type="molecule type" value="Genomic_DNA"/>
</dbReference>
<organism evidence="3 4">
    <name type="scientific">Leucobacter alluvii</name>
    <dbReference type="NCBI Taxonomy" id="340321"/>
    <lineage>
        <taxon>Bacteria</taxon>
        <taxon>Bacillati</taxon>
        <taxon>Actinomycetota</taxon>
        <taxon>Actinomycetes</taxon>
        <taxon>Micrococcales</taxon>
        <taxon>Microbacteriaceae</taxon>
        <taxon>Leucobacter</taxon>
    </lineage>
</organism>
<evidence type="ECO:0000259" key="2">
    <source>
        <dbReference type="Pfam" id="PF08327"/>
    </source>
</evidence>
<comment type="similarity">
    <text evidence="1">Belongs to the AHA1 family.</text>
</comment>
<accession>A0ABN3B5W2</accession>
<feature type="domain" description="Activator of Hsp90 ATPase homologue 1/2-like C-terminal" evidence="2">
    <location>
        <begin position="37"/>
        <end position="176"/>
    </location>
</feature>
<dbReference type="InterPro" id="IPR023393">
    <property type="entry name" value="START-like_dom_sf"/>
</dbReference>
<sequence length="179" mass="19709">MSLSPQPDETIEPSPVETPFAAAFDAERDLSITRIIRAPRAIVWRAWTDPDRLARWWIPAPMTARVERLELVPGGALITSMSEDGRAFEPHMNAVSVTVEASRRIVFTNALDAQWRPAAPAPVAVTAEFTLTDHPEGTAYRATARHASADVRARHEELGFVDGWTMVTAALAALVEREV</sequence>
<dbReference type="InterPro" id="IPR013538">
    <property type="entry name" value="ASHA1/2-like_C"/>
</dbReference>
<proteinExistence type="inferred from homology"/>
<dbReference type="SUPFAM" id="SSF55961">
    <property type="entry name" value="Bet v1-like"/>
    <property type="match status" value="1"/>
</dbReference>
<dbReference type="RefSeq" id="WP_346057807.1">
    <property type="nucleotide sequence ID" value="NZ_BAAAOP010000005.1"/>
</dbReference>